<keyword evidence="3" id="KW-0597">Phosphoprotein</keyword>
<keyword evidence="5" id="KW-0677">Repeat</keyword>
<reference evidence="9" key="1">
    <citation type="submission" date="2025-08" db="UniProtKB">
        <authorList>
            <consortium name="Ensembl"/>
        </authorList>
    </citation>
    <scope>IDENTIFICATION</scope>
</reference>
<feature type="region of interest" description="Disordered" evidence="8">
    <location>
        <begin position="588"/>
        <end position="610"/>
    </location>
</feature>
<dbReference type="PANTHER" id="PTHR11501">
    <property type="entry name" value="MICROTUBULE-ASSOCIATED PROTEIN"/>
    <property type="match status" value="1"/>
</dbReference>
<keyword evidence="2 7" id="KW-0963">Cytoplasm</keyword>
<feature type="compositionally biased region" description="Low complexity" evidence="8">
    <location>
        <begin position="383"/>
        <end position="437"/>
    </location>
</feature>
<dbReference type="PROSITE" id="PS00229">
    <property type="entry name" value="TAU_MAP_1"/>
    <property type="match status" value="1"/>
</dbReference>
<dbReference type="Pfam" id="PF00418">
    <property type="entry name" value="Tubulin-binding"/>
    <property type="match status" value="4"/>
</dbReference>
<sequence length="610" mass="61716">MSVAGEQAAPLGQYSPAGAAARMEAPKELGAGAFEWQRTEGKLHEIGLSVNAAGPGKDGLVKGAGFTDEDKLCFFEGKELKAAPKEQRELEAQGKKYQAAAGHLETWSLLCETFPAADGGSAAPKASDFHWGQAAAPKACAGLAKDEAVTDQEKAAGKAGVESKSVAAAPGGGTGSPGAQPAAPNGSGNGTVRKVEGAKPLLPTTTVELAQDEGRGGGSPVDGAELEEEPEEPWGWAAGAPGRAAQQRKAMRRAMSECSRLSVPLALDLADKYPQPPPGPDVATGLLAPDSSLAQGPAPPLVCSRRQIIVPSQVENKFKHILGFLLLNASRQASDVLPLTQPLPLQVADAKSPEKRSSLSKPPSSVTPRTAVRSSPATPRTTAASPVSASGGAKSSAASPSAPAGSSPSVPAARPKPKAPTTKPAAGTTTTTAAAPADARKAAAKAPPKAGPAAKPPRPAGSVSAPDLKNVRSKIGSTDNIKHQPGGGKVQIVSKKANYSHVQSKCGSKDNIKHVPGGGNVQIQNKKVDLSKVSSKCGSKANIKHKPGGGDVKIENQKLNFKEKAQAKVGSLDSVGHVAAAGAAKVRAGRAGHRGGCSSRCCPSAPGALR</sequence>
<protein>
    <recommendedName>
        <fullName evidence="7">Microtubule-associated protein</fullName>
    </recommendedName>
</protein>
<proteinExistence type="predicted"/>
<dbReference type="GO" id="GO:0005874">
    <property type="term" value="C:microtubule"/>
    <property type="evidence" value="ECO:0007669"/>
    <property type="project" value="UniProtKB-KW"/>
</dbReference>
<evidence type="ECO:0000256" key="4">
    <source>
        <dbReference type="ARBA" id="ARBA00022701"/>
    </source>
</evidence>
<accession>A0A8C7A5T8</accession>
<dbReference type="GO" id="GO:0000226">
    <property type="term" value="P:microtubule cytoskeleton organization"/>
    <property type="evidence" value="ECO:0007669"/>
    <property type="project" value="TreeGrafter"/>
</dbReference>
<comment type="subcellular location">
    <subcellularLocation>
        <location evidence="1 7">Cytoplasm</location>
        <location evidence="1 7">Cytoskeleton</location>
    </subcellularLocation>
</comment>
<evidence type="ECO:0000256" key="8">
    <source>
        <dbReference type="SAM" id="MobiDB-lite"/>
    </source>
</evidence>
<feature type="region of interest" description="Disordered" evidence="8">
    <location>
        <begin position="501"/>
        <end position="522"/>
    </location>
</feature>
<dbReference type="InterPro" id="IPR027324">
    <property type="entry name" value="MAP2/MAP4/Tau"/>
</dbReference>
<evidence type="ECO:0000256" key="7">
    <source>
        <dbReference type="RuleBase" id="RU000686"/>
    </source>
</evidence>
<evidence type="ECO:0000256" key="3">
    <source>
        <dbReference type="ARBA" id="ARBA00022553"/>
    </source>
</evidence>
<dbReference type="InterPro" id="IPR001084">
    <property type="entry name" value="MAP_tubulin-bd_rpt"/>
</dbReference>
<dbReference type="PROSITE" id="PS51491">
    <property type="entry name" value="TAU_MAP_2"/>
    <property type="match status" value="4"/>
</dbReference>
<dbReference type="GO" id="GO:0031175">
    <property type="term" value="P:neuron projection development"/>
    <property type="evidence" value="ECO:0007669"/>
    <property type="project" value="TreeGrafter"/>
</dbReference>
<dbReference type="AlphaFoldDB" id="A0A8C7A5T8"/>
<feature type="compositionally biased region" description="Low complexity" evidence="8">
    <location>
        <begin position="233"/>
        <end position="243"/>
    </location>
</feature>
<evidence type="ECO:0000256" key="6">
    <source>
        <dbReference type="ARBA" id="ARBA00023212"/>
    </source>
</evidence>
<name>A0A8C7A5T8_NOTPE</name>
<evidence type="ECO:0000256" key="5">
    <source>
        <dbReference type="ARBA" id="ARBA00022737"/>
    </source>
</evidence>
<keyword evidence="4 7" id="KW-0493">Microtubule</keyword>
<reference evidence="9" key="2">
    <citation type="submission" date="2025-09" db="UniProtKB">
        <authorList>
            <consortium name="Ensembl"/>
        </authorList>
    </citation>
    <scope>IDENTIFICATION</scope>
</reference>
<dbReference type="PANTHER" id="PTHR11501:SF16">
    <property type="entry name" value="MICROTUBULE-ASSOCIATED PROTEIN 4"/>
    <property type="match status" value="1"/>
</dbReference>
<feature type="compositionally biased region" description="Polar residues" evidence="8">
    <location>
        <begin position="359"/>
        <end position="382"/>
    </location>
</feature>
<evidence type="ECO:0000313" key="9">
    <source>
        <dbReference type="Ensembl" id="ENSNPEP00000020645.1"/>
    </source>
</evidence>
<evidence type="ECO:0000256" key="2">
    <source>
        <dbReference type="ARBA" id="ARBA00022490"/>
    </source>
</evidence>
<dbReference type="Proteomes" id="UP000694420">
    <property type="component" value="Unplaced"/>
</dbReference>
<evidence type="ECO:0000256" key="1">
    <source>
        <dbReference type="ARBA" id="ARBA00004245"/>
    </source>
</evidence>
<organism evidence="9 10">
    <name type="scientific">Nothoprocta perdicaria</name>
    <name type="common">Chilean tinamou</name>
    <name type="synonym">Crypturus perdicarius</name>
    <dbReference type="NCBI Taxonomy" id="30464"/>
    <lineage>
        <taxon>Eukaryota</taxon>
        <taxon>Metazoa</taxon>
        <taxon>Chordata</taxon>
        <taxon>Craniata</taxon>
        <taxon>Vertebrata</taxon>
        <taxon>Euteleostomi</taxon>
        <taxon>Archelosauria</taxon>
        <taxon>Archosauria</taxon>
        <taxon>Dinosauria</taxon>
        <taxon>Saurischia</taxon>
        <taxon>Theropoda</taxon>
        <taxon>Coelurosauria</taxon>
        <taxon>Aves</taxon>
        <taxon>Palaeognathae</taxon>
        <taxon>Tinamiformes</taxon>
        <taxon>Tinamidae</taxon>
        <taxon>Nothoprocta</taxon>
    </lineage>
</organism>
<feature type="region of interest" description="Disordered" evidence="8">
    <location>
        <begin position="154"/>
        <end position="243"/>
    </location>
</feature>
<feature type="region of interest" description="Disordered" evidence="8">
    <location>
        <begin position="347"/>
        <end position="469"/>
    </location>
</feature>
<dbReference type="GO" id="GO:0043005">
    <property type="term" value="C:neuron projection"/>
    <property type="evidence" value="ECO:0007669"/>
    <property type="project" value="TreeGrafter"/>
</dbReference>
<keyword evidence="10" id="KW-1185">Reference proteome</keyword>
<dbReference type="Ensembl" id="ENSNPET00000021187.1">
    <property type="protein sequence ID" value="ENSNPEP00000020645.1"/>
    <property type="gene ID" value="ENSNPEG00000015362.1"/>
</dbReference>
<feature type="compositionally biased region" description="Low complexity" evidence="8">
    <location>
        <begin position="596"/>
        <end position="610"/>
    </location>
</feature>
<evidence type="ECO:0000313" key="10">
    <source>
        <dbReference type="Proteomes" id="UP000694420"/>
    </source>
</evidence>
<dbReference type="GO" id="GO:0008017">
    <property type="term" value="F:microtubule binding"/>
    <property type="evidence" value="ECO:0007669"/>
    <property type="project" value="InterPro"/>
</dbReference>
<keyword evidence="6 7" id="KW-0206">Cytoskeleton</keyword>
<feature type="compositionally biased region" description="Low complexity" evidence="8">
    <location>
        <begin position="444"/>
        <end position="453"/>
    </location>
</feature>